<accession>A0A9Q8UV64</accession>
<dbReference type="EMBL" id="CP090173">
    <property type="protein sequence ID" value="UJO23547.1"/>
    <property type="molecule type" value="Genomic_DNA"/>
</dbReference>
<dbReference type="AlphaFoldDB" id="A0A9Q8UV64"/>
<gene>
    <name evidence="1" type="ORF">CLAFUR5_12554</name>
</gene>
<organism evidence="1 2">
    <name type="scientific">Passalora fulva</name>
    <name type="common">Tomato leaf mold</name>
    <name type="synonym">Cladosporium fulvum</name>
    <dbReference type="NCBI Taxonomy" id="5499"/>
    <lineage>
        <taxon>Eukaryota</taxon>
        <taxon>Fungi</taxon>
        <taxon>Dikarya</taxon>
        <taxon>Ascomycota</taxon>
        <taxon>Pezizomycotina</taxon>
        <taxon>Dothideomycetes</taxon>
        <taxon>Dothideomycetidae</taxon>
        <taxon>Mycosphaerellales</taxon>
        <taxon>Mycosphaerellaceae</taxon>
        <taxon>Fulvia</taxon>
    </lineage>
</organism>
<name>A0A9Q8UV64_PASFU</name>
<dbReference type="OrthoDB" id="10569999at2759"/>
<dbReference type="Proteomes" id="UP000756132">
    <property type="component" value="Chromosome 11"/>
</dbReference>
<protein>
    <submittedName>
        <fullName evidence="1">Uncharacterized protein</fullName>
    </submittedName>
</protein>
<evidence type="ECO:0000313" key="1">
    <source>
        <dbReference type="EMBL" id="UJO23547.1"/>
    </source>
</evidence>
<dbReference type="KEGG" id="ffu:CLAFUR5_12554"/>
<sequence length="81" mass="9238">MRQHGLIPYTKPQLLTLNHHLLTLGYLDFKAAAERKTLLTLPGEIRNKIYELVQEQCAVATITWTTPLTLPARLAQVCRQI</sequence>
<keyword evidence="2" id="KW-1185">Reference proteome</keyword>
<proteinExistence type="predicted"/>
<dbReference type="RefSeq" id="XP_047767913.1">
    <property type="nucleotide sequence ID" value="XM_047911702.1"/>
</dbReference>
<evidence type="ECO:0000313" key="2">
    <source>
        <dbReference type="Proteomes" id="UP000756132"/>
    </source>
</evidence>
<dbReference type="GeneID" id="71992432"/>
<reference evidence="1" key="1">
    <citation type="submission" date="2021-12" db="EMBL/GenBank/DDBJ databases">
        <authorList>
            <person name="Zaccaron A."/>
            <person name="Stergiopoulos I."/>
        </authorList>
    </citation>
    <scope>NUCLEOTIDE SEQUENCE</scope>
    <source>
        <strain evidence="1">Race5_Kim</strain>
    </source>
</reference>
<reference evidence="1" key="2">
    <citation type="journal article" date="2022" name="Microb. Genom.">
        <title>A chromosome-scale genome assembly of the tomato pathogen Cladosporium fulvum reveals a compartmentalized genome architecture and the presence of a dispensable chromosome.</title>
        <authorList>
            <person name="Zaccaron A.Z."/>
            <person name="Chen L.H."/>
            <person name="Samaras A."/>
            <person name="Stergiopoulos I."/>
        </authorList>
    </citation>
    <scope>NUCLEOTIDE SEQUENCE</scope>
    <source>
        <strain evidence="1">Race5_Kim</strain>
    </source>
</reference>